<feature type="compositionally biased region" description="Basic and acidic residues" evidence="2">
    <location>
        <begin position="322"/>
        <end position="333"/>
    </location>
</feature>
<sequence length="530" mass="58352">MPAVAKRRIYAVSARNQPPYYEIGSSAPSRALPVMVRRDSDDHKNSDALPRYVTIRPGNSVSHQTRESLASRHTSDVSQPQDYISISSDDPDPAQNELQERFDILENDYGRIQERLEELTSNYDKLLETVGKDMRITKDAVQKLVDSVLAHLDVPGSTNPTGGIPALPLEKDYPGLKHWKQGPWQTNRNGEDNDEQNIPTISAFLEDENGEPISRGVKAELRGNLFSYWNGVFGNKNPPINWKNLDLDAKEAFRNRFETKYSWLRLCEAHWKVDHLWINYFGSWKRSHGLSATLEPALDSRESSSAQEGTDDYPAGAKRKGKEIERDARDSPKRQKFGGFRAITPVGFHPPRVVPRTKMPMKLAKVSQSSLEGIKVTASVRERSSIQVAPVASGSGTIRSTPAPPIFAIPVVGTPPTTQTLPVASGSGTTHSSPPPGVDQRAPATTPPSQVPFIASNEAGSIQAVRTLDTQAGVSLPEYYTSPIVIPPEITPISSVTASSDSPEPVEIPKKKKRKSKLELRAEDDSGDDN</sequence>
<dbReference type="Proteomes" id="UP000736335">
    <property type="component" value="Unassembled WGS sequence"/>
</dbReference>
<name>A0A9P6H4K5_9AGAM</name>
<dbReference type="OrthoDB" id="2681506at2759"/>
<evidence type="ECO:0000256" key="2">
    <source>
        <dbReference type="SAM" id="MobiDB-lite"/>
    </source>
</evidence>
<proteinExistence type="predicted"/>
<feature type="compositionally biased region" description="Low complexity" evidence="2">
    <location>
        <begin position="78"/>
        <end position="88"/>
    </location>
</feature>
<feature type="region of interest" description="Disordered" evidence="2">
    <location>
        <begin position="490"/>
        <end position="530"/>
    </location>
</feature>
<organism evidence="3 4">
    <name type="scientific">Thelephora terrestris</name>
    <dbReference type="NCBI Taxonomy" id="56493"/>
    <lineage>
        <taxon>Eukaryota</taxon>
        <taxon>Fungi</taxon>
        <taxon>Dikarya</taxon>
        <taxon>Basidiomycota</taxon>
        <taxon>Agaricomycotina</taxon>
        <taxon>Agaricomycetes</taxon>
        <taxon>Thelephorales</taxon>
        <taxon>Thelephoraceae</taxon>
        <taxon>Thelephora</taxon>
    </lineage>
</organism>
<keyword evidence="1" id="KW-0175">Coiled coil</keyword>
<accession>A0A9P6H4K5</accession>
<evidence type="ECO:0000313" key="4">
    <source>
        <dbReference type="Proteomes" id="UP000736335"/>
    </source>
</evidence>
<evidence type="ECO:0000256" key="1">
    <source>
        <dbReference type="SAM" id="Coils"/>
    </source>
</evidence>
<evidence type="ECO:0000313" key="3">
    <source>
        <dbReference type="EMBL" id="KAF9779154.1"/>
    </source>
</evidence>
<dbReference type="AlphaFoldDB" id="A0A9P6H4K5"/>
<feature type="compositionally biased region" description="Basic and acidic residues" evidence="2">
    <location>
        <begin position="64"/>
        <end position="75"/>
    </location>
</feature>
<gene>
    <name evidence="3" type="ORF">BJ322DRAFT_1024557</name>
</gene>
<feature type="coiled-coil region" evidence="1">
    <location>
        <begin position="95"/>
        <end position="129"/>
    </location>
</feature>
<feature type="region of interest" description="Disordered" evidence="2">
    <location>
        <begin position="58"/>
        <end position="95"/>
    </location>
</feature>
<comment type="caution">
    <text evidence="3">The sequence shown here is derived from an EMBL/GenBank/DDBJ whole genome shotgun (WGS) entry which is preliminary data.</text>
</comment>
<dbReference type="EMBL" id="WIUZ02000020">
    <property type="protein sequence ID" value="KAF9779154.1"/>
    <property type="molecule type" value="Genomic_DNA"/>
</dbReference>
<feature type="compositionally biased region" description="Polar residues" evidence="2">
    <location>
        <begin position="492"/>
        <end position="502"/>
    </location>
</feature>
<reference evidence="3" key="1">
    <citation type="journal article" date="2020" name="Nat. Commun.">
        <title>Large-scale genome sequencing of mycorrhizal fungi provides insights into the early evolution of symbiotic traits.</title>
        <authorList>
            <person name="Miyauchi S."/>
            <person name="Kiss E."/>
            <person name="Kuo A."/>
            <person name="Drula E."/>
            <person name="Kohler A."/>
            <person name="Sanchez-Garcia M."/>
            <person name="Morin E."/>
            <person name="Andreopoulos B."/>
            <person name="Barry K.W."/>
            <person name="Bonito G."/>
            <person name="Buee M."/>
            <person name="Carver A."/>
            <person name="Chen C."/>
            <person name="Cichocki N."/>
            <person name="Clum A."/>
            <person name="Culley D."/>
            <person name="Crous P.W."/>
            <person name="Fauchery L."/>
            <person name="Girlanda M."/>
            <person name="Hayes R.D."/>
            <person name="Keri Z."/>
            <person name="LaButti K."/>
            <person name="Lipzen A."/>
            <person name="Lombard V."/>
            <person name="Magnuson J."/>
            <person name="Maillard F."/>
            <person name="Murat C."/>
            <person name="Nolan M."/>
            <person name="Ohm R.A."/>
            <person name="Pangilinan J."/>
            <person name="Pereira M.F."/>
            <person name="Perotto S."/>
            <person name="Peter M."/>
            <person name="Pfister S."/>
            <person name="Riley R."/>
            <person name="Sitrit Y."/>
            <person name="Stielow J.B."/>
            <person name="Szollosi G."/>
            <person name="Zifcakova L."/>
            <person name="Stursova M."/>
            <person name="Spatafora J.W."/>
            <person name="Tedersoo L."/>
            <person name="Vaario L.M."/>
            <person name="Yamada A."/>
            <person name="Yan M."/>
            <person name="Wang P."/>
            <person name="Xu J."/>
            <person name="Bruns T."/>
            <person name="Baldrian P."/>
            <person name="Vilgalys R."/>
            <person name="Dunand C."/>
            <person name="Henrissat B."/>
            <person name="Grigoriev I.V."/>
            <person name="Hibbett D."/>
            <person name="Nagy L.G."/>
            <person name="Martin F.M."/>
        </authorList>
    </citation>
    <scope>NUCLEOTIDE SEQUENCE</scope>
    <source>
        <strain evidence="3">UH-Tt-Lm1</strain>
    </source>
</reference>
<feature type="region of interest" description="Disordered" evidence="2">
    <location>
        <begin position="298"/>
        <end position="335"/>
    </location>
</feature>
<keyword evidence="4" id="KW-1185">Reference proteome</keyword>
<reference evidence="3" key="2">
    <citation type="submission" date="2020-11" db="EMBL/GenBank/DDBJ databases">
        <authorList>
            <consortium name="DOE Joint Genome Institute"/>
            <person name="Kuo A."/>
            <person name="Miyauchi S."/>
            <person name="Kiss E."/>
            <person name="Drula E."/>
            <person name="Kohler A."/>
            <person name="Sanchez-Garcia M."/>
            <person name="Andreopoulos B."/>
            <person name="Barry K.W."/>
            <person name="Bonito G."/>
            <person name="Buee M."/>
            <person name="Carver A."/>
            <person name="Chen C."/>
            <person name="Cichocki N."/>
            <person name="Clum A."/>
            <person name="Culley D."/>
            <person name="Crous P.W."/>
            <person name="Fauchery L."/>
            <person name="Girlanda M."/>
            <person name="Hayes R."/>
            <person name="Keri Z."/>
            <person name="Labutti K."/>
            <person name="Lipzen A."/>
            <person name="Lombard V."/>
            <person name="Magnuson J."/>
            <person name="Maillard F."/>
            <person name="Morin E."/>
            <person name="Murat C."/>
            <person name="Nolan M."/>
            <person name="Ohm R."/>
            <person name="Pangilinan J."/>
            <person name="Pereira M."/>
            <person name="Perotto S."/>
            <person name="Peter M."/>
            <person name="Riley R."/>
            <person name="Sitrit Y."/>
            <person name="Stielow B."/>
            <person name="Szollosi G."/>
            <person name="Zifcakova L."/>
            <person name="Stursova M."/>
            <person name="Spatafora J.W."/>
            <person name="Tedersoo L."/>
            <person name="Vaario L.-M."/>
            <person name="Yamada A."/>
            <person name="Yan M."/>
            <person name="Wang P."/>
            <person name="Xu J."/>
            <person name="Bruns T."/>
            <person name="Baldrian P."/>
            <person name="Vilgalys R."/>
            <person name="Henrissat B."/>
            <person name="Grigoriev I.V."/>
            <person name="Hibbett D."/>
            <person name="Nagy L.G."/>
            <person name="Martin F.M."/>
        </authorList>
    </citation>
    <scope>NUCLEOTIDE SEQUENCE</scope>
    <source>
        <strain evidence="3">UH-Tt-Lm1</strain>
    </source>
</reference>
<feature type="region of interest" description="Disordered" evidence="2">
    <location>
        <begin position="417"/>
        <end position="450"/>
    </location>
</feature>
<protein>
    <submittedName>
        <fullName evidence="3">Uncharacterized protein</fullName>
    </submittedName>
</protein>